<dbReference type="Proteomes" id="UP000019471">
    <property type="component" value="Unassembled WGS sequence"/>
</dbReference>
<evidence type="ECO:0000256" key="3">
    <source>
        <dbReference type="ARBA" id="ARBA00011738"/>
    </source>
</evidence>
<keyword evidence="5 7" id="KW-0808">Transferase</keyword>
<dbReference type="STRING" id="1182543.W9X4P9"/>
<dbReference type="OrthoDB" id="550424at2759"/>
<gene>
    <name evidence="7" type="ORF">A1O5_04804</name>
</gene>
<comment type="subunit">
    <text evidence="3">Homodimer.</text>
</comment>
<name>W9X4P9_9EURO</name>
<evidence type="ECO:0000256" key="6">
    <source>
        <dbReference type="ARBA" id="ARBA00022898"/>
    </source>
</evidence>
<keyword evidence="6" id="KW-0663">Pyridoxal phosphate</keyword>
<dbReference type="Gene3D" id="3.90.1150.10">
    <property type="entry name" value="Aspartate Aminotransferase, domain 1"/>
    <property type="match status" value="1"/>
</dbReference>
<dbReference type="InterPro" id="IPR015422">
    <property type="entry name" value="PyrdxlP-dep_Trfase_small"/>
</dbReference>
<comment type="caution">
    <text evidence="7">The sequence shown here is derived from an EMBL/GenBank/DDBJ whole genome shotgun (WGS) entry which is preliminary data.</text>
</comment>
<organism evidence="7 8">
    <name type="scientific">Cladophialophora psammophila CBS 110553</name>
    <dbReference type="NCBI Taxonomy" id="1182543"/>
    <lineage>
        <taxon>Eukaryota</taxon>
        <taxon>Fungi</taxon>
        <taxon>Dikarya</taxon>
        <taxon>Ascomycota</taxon>
        <taxon>Pezizomycotina</taxon>
        <taxon>Eurotiomycetes</taxon>
        <taxon>Chaetothyriomycetidae</taxon>
        <taxon>Chaetothyriales</taxon>
        <taxon>Herpotrichiellaceae</taxon>
        <taxon>Cladophialophora</taxon>
    </lineage>
</organism>
<evidence type="ECO:0000313" key="8">
    <source>
        <dbReference type="Proteomes" id="UP000019471"/>
    </source>
</evidence>
<dbReference type="InterPro" id="IPR000796">
    <property type="entry name" value="Asp_trans"/>
</dbReference>
<proteinExistence type="inferred from homology"/>
<accession>W9X4P9</accession>
<keyword evidence="4 7" id="KW-0032">Aminotransferase</keyword>
<comment type="cofactor">
    <cofactor evidence="1">
        <name>pyridoxal 5'-phosphate</name>
        <dbReference type="ChEBI" id="CHEBI:597326"/>
    </cofactor>
</comment>
<evidence type="ECO:0000256" key="5">
    <source>
        <dbReference type="ARBA" id="ARBA00022679"/>
    </source>
</evidence>
<evidence type="ECO:0000256" key="2">
    <source>
        <dbReference type="ARBA" id="ARBA00007441"/>
    </source>
</evidence>
<sequence length="94" mass="10375">SSPLLCLKSIFGSNLIPKAPEDPLYGLVQHQADECPTKVHFGVGACRDDNAKPWILSVVKKATAILRPFFFHEDLELNHEYIPIAGLIDFNAAT</sequence>
<reference evidence="7 8" key="1">
    <citation type="submission" date="2013-03" db="EMBL/GenBank/DDBJ databases">
        <title>The Genome Sequence of Cladophialophora psammophila CBS 110553.</title>
        <authorList>
            <consortium name="The Broad Institute Genomics Platform"/>
            <person name="Cuomo C."/>
            <person name="de Hoog S."/>
            <person name="Gorbushina A."/>
            <person name="Walker B."/>
            <person name="Young S.K."/>
            <person name="Zeng Q."/>
            <person name="Gargeya S."/>
            <person name="Fitzgerald M."/>
            <person name="Haas B."/>
            <person name="Abouelleil A."/>
            <person name="Allen A.W."/>
            <person name="Alvarado L."/>
            <person name="Arachchi H.M."/>
            <person name="Berlin A.M."/>
            <person name="Chapman S.B."/>
            <person name="Gainer-Dewar J."/>
            <person name="Goldberg J."/>
            <person name="Griggs A."/>
            <person name="Gujja S."/>
            <person name="Hansen M."/>
            <person name="Howarth C."/>
            <person name="Imamovic A."/>
            <person name="Ireland A."/>
            <person name="Larimer J."/>
            <person name="McCowan C."/>
            <person name="Murphy C."/>
            <person name="Pearson M."/>
            <person name="Poon T.W."/>
            <person name="Priest M."/>
            <person name="Roberts A."/>
            <person name="Saif S."/>
            <person name="Shea T."/>
            <person name="Sisk P."/>
            <person name="Sykes S."/>
            <person name="Wortman J."/>
            <person name="Nusbaum C."/>
            <person name="Birren B."/>
        </authorList>
    </citation>
    <scope>NUCLEOTIDE SEQUENCE [LARGE SCALE GENOMIC DNA]</scope>
    <source>
        <strain evidence="7 8">CBS 110553</strain>
    </source>
</reference>
<dbReference type="InterPro" id="IPR015421">
    <property type="entry name" value="PyrdxlP-dep_Trfase_major"/>
</dbReference>
<dbReference type="AlphaFoldDB" id="W9X4P9"/>
<feature type="non-terminal residue" evidence="7">
    <location>
        <position position="1"/>
    </location>
</feature>
<protein>
    <submittedName>
        <fullName evidence="7">Aspartate aminotransferase</fullName>
    </submittedName>
</protein>
<evidence type="ECO:0000313" key="7">
    <source>
        <dbReference type="EMBL" id="EXJ72300.1"/>
    </source>
</evidence>
<dbReference type="PANTHER" id="PTHR11879">
    <property type="entry name" value="ASPARTATE AMINOTRANSFERASE"/>
    <property type="match status" value="1"/>
</dbReference>
<dbReference type="PANTHER" id="PTHR11879:SF22">
    <property type="entry name" value="ASPARTATE AMINOTRANSFERASE, MITOCHONDRIAL"/>
    <property type="match status" value="1"/>
</dbReference>
<comment type="similarity">
    <text evidence="2">Belongs to the class-I pyridoxal-phosphate-dependent aminotransferase family.</text>
</comment>
<dbReference type="SUPFAM" id="SSF53383">
    <property type="entry name" value="PLP-dependent transferases"/>
    <property type="match status" value="1"/>
</dbReference>
<evidence type="ECO:0000256" key="4">
    <source>
        <dbReference type="ARBA" id="ARBA00022576"/>
    </source>
</evidence>
<dbReference type="RefSeq" id="XP_007743598.1">
    <property type="nucleotide sequence ID" value="XM_007745408.1"/>
</dbReference>
<evidence type="ECO:0000256" key="1">
    <source>
        <dbReference type="ARBA" id="ARBA00001933"/>
    </source>
</evidence>
<dbReference type="EMBL" id="AMGX01000006">
    <property type="protein sequence ID" value="EXJ72300.1"/>
    <property type="molecule type" value="Genomic_DNA"/>
</dbReference>
<keyword evidence="8" id="KW-1185">Reference proteome</keyword>
<dbReference type="GeneID" id="19189525"/>
<dbReference type="InterPro" id="IPR015424">
    <property type="entry name" value="PyrdxlP-dep_Trfase"/>
</dbReference>
<dbReference type="HOGENOM" id="CLU_2391847_0_0_1"/>
<dbReference type="GO" id="GO:0004069">
    <property type="term" value="F:L-aspartate:2-oxoglutarate aminotransferase activity"/>
    <property type="evidence" value="ECO:0007669"/>
    <property type="project" value="UniProtKB-EC"/>
</dbReference>
<dbReference type="Gene3D" id="3.40.640.10">
    <property type="entry name" value="Type I PLP-dependent aspartate aminotransferase-like (Major domain)"/>
    <property type="match status" value="1"/>
</dbReference>
<dbReference type="GO" id="GO:0006520">
    <property type="term" value="P:amino acid metabolic process"/>
    <property type="evidence" value="ECO:0007669"/>
    <property type="project" value="InterPro"/>
</dbReference>
<dbReference type="eggNOG" id="KOG1412">
    <property type="taxonomic scope" value="Eukaryota"/>
</dbReference>